<evidence type="ECO:0000256" key="1">
    <source>
        <dbReference type="ARBA" id="ARBA00022614"/>
    </source>
</evidence>
<proteinExistence type="predicted"/>
<dbReference type="InterPro" id="IPR007111">
    <property type="entry name" value="NACHT_NTPase"/>
</dbReference>
<evidence type="ECO:0000259" key="3">
    <source>
        <dbReference type="PROSITE" id="PS50837"/>
    </source>
</evidence>
<dbReference type="PROSITE" id="PS50837">
    <property type="entry name" value="NACHT"/>
    <property type="match status" value="1"/>
</dbReference>
<name>A0A3Q3WTG2_MOLML</name>
<dbReference type="SMART" id="SM01288">
    <property type="entry name" value="FISNA"/>
    <property type="match status" value="1"/>
</dbReference>
<reference evidence="4" key="2">
    <citation type="submission" date="2025-09" db="UniProtKB">
        <authorList>
            <consortium name="Ensembl"/>
        </authorList>
    </citation>
    <scope>IDENTIFICATION</scope>
</reference>
<dbReference type="AlphaFoldDB" id="A0A3Q3WTG2"/>
<dbReference type="Proteomes" id="UP000261620">
    <property type="component" value="Unplaced"/>
</dbReference>
<dbReference type="Gene3D" id="1.10.533.10">
    <property type="entry name" value="Death Domain, Fas"/>
    <property type="match status" value="1"/>
</dbReference>
<protein>
    <recommendedName>
        <fullName evidence="3">NACHT domain-containing protein</fullName>
    </recommendedName>
</protein>
<dbReference type="Pfam" id="PF14484">
    <property type="entry name" value="FISNA"/>
    <property type="match status" value="1"/>
</dbReference>
<dbReference type="InterPro" id="IPR027417">
    <property type="entry name" value="P-loop_NTPase"/>
</dbReference>
<keyword evidence="5" id="KW-1185">Reference proteome</keyword>
<reference evidence="4" key="1">
    <citation type="submission" date="2025-08" db="UniProtKB">
        <authorList>
            <consortium name="Ensembl"/>
        </authorList>
    </citation>
    <scope>IDENTIFICATION</scope>
</reference>
<evidence type="ECO:0000313" key="5">
    <source>
        <dbReference type="Proteomes" id="UP000261620"/>
    </source>
</evidence>
<dbReference type="Pfam" id="PF17776">
    <property type="entry name" value="NLRC4_HD2"/>
    <property type="match status" value="1"/>
</dbReference>
<keyword evidence="2" id="KW-0677">Repeat</keyword>
<feature type="domain" description="NACHT" evidence="3">
    <location>
        <begin position="216"/>
        <end position="350"/>
    </location>
</feature>
<dbReference type="Pfam" id="PF05729">
    <property type="entry name" value="NACHT"/>
    <property type="match status" value="1"/>
</dbReference>
<dbReference type="InterPro" id="IPR029495">
    <property type="entry name" value="NACHT-assoc"/>
</dbReference>
<dbReference type="PANTHER" id="PTHR24106">
    <property type="entry name" value="NACHT, LRR AND CARD DOMAINS-CONTAINING"/>
    <property type="match status" value="1"/>
</dbReference>
<evidence type="ECO:0000313" key="4">
    <source>
        <dbReference type="Ensembl" id="ENSMMOP00000021563.1"/>
    </source>
</evidence>
<organism evidence="4 5">
    <name type="scientific">Mola mola</name>
    <name type="common">Ocean sunfish</name>
    <name type="synonym">Tetraodon mola</name>
    <dbReference type="NCBI Taxonomy" id="94237"/>
    <lineage>
        <taxon>Eukaryota</taxon>
        <taxon>Metazoa</taxon>
        <taxon>Chordata</taxon>
        <taxon>Craniata</taxon>
        <taxon>Vertebrata</taxon>
        <taxon>Euteleostomi</taxon>
        <taxon>Actinopterygii</taxon>
        <taxon>Neopterygii</taxon>
        <taxon>Teleostei</taxon>
        <taxon>Neoteleostei</taxon>
        <taxon>Acanthomorphata</taxon>
        <taxon>Eupercaria</taxon>
        <taxon>Tetraodontiformes</taxon>
        <taxon>Molidae</taxon>
        <taxon>Mola</taxon>
    </lineage>
</organism>
<dbReference type="Ensembl" id="ENSMMOT00000021920.1">
    <property type="protein sequence ID" value="ENSMMOP00000021563.1"/>
    <property type="gene ID" value="ENSMMOG00000016388.1"/>
</dbReference>
<dbReference type="OMA" id="HVTFLFP"/>
<evidence type="ECO:0000256" key="2">
    <source>
        <dbReference type="ARBA" id="ARBA00022737"/>
    </source>
</evidence>
<dbReference type="Gene3D" id="3.40.50.300">
    <property type="entry name" value="P-loop containing nucleotide triphosphate hydrolases"/>
    <property type="match status" value="1"/>
</dbReference>
<accession>A0A3Q3WTG2</accession>
<dbReference type="InterPro" id="IPR011029">
    <property type="entry name" value="DEATH-like_dom_sf"/>
</dbReference>
<sequence>LEPALCPVLSYWSMTSEENSNSMDAEDGCLTRYKPDKTLNPIHYSKQSSAICDTLGKLSNDNLKTFKMTLWRRYPKSLNTNPQNMDLLEFVDELVTNYGLEKSLQLTKILLEEKGLKKAVDYLETLCIRNEVRHDLCECLRRKYGDVFEDSAIQEERLPFDDVFTNLHITSTCDNGPNIDHEVMTIEKLDSNQETGKMLSTKDIFSAKRLEQSYLRLLLVIGVAGSGKSMAVRKLILDWIEKRSHEHVSFLFPMPFKELKKFEGSEISFLEIIQTLYPATKKLRDKDYRSEDCKMMFIFDGLDEYTEQLDFHNTKPVCDHTDPATLNVLVVNLLRDRLLYRGLFVVTSRPQVNCYVPWDTSYDAIDLLGFCDPQKDEYFKKRFNDPDQAARVIAHIHSVKTLHIMCHLPLFCSLLANEYERIFQELGTQAELPKCITCMYTRLLLALLRQHRRFRAQDRRPHEERDFLMKLGKLAFKMLALGQFKVTRDDWKKTGDLRIDDVEAVINSGLCTQYITKPFFFHQEKVLSFIHPTVQEYLAALYAFFSFRHQGKNIFEKQAKQRLIGIIKGHKAMELYNSAVYKSLLCEDGKLDIFLRFLFGMATKSNLKLLEPLYISSVKWPTFTEDAAALIRKKIQENQYPGRICNLQRCLEELGVYASEGASC</sequence>
<dbReference type="InterPro" id="IPR051261">
    <property type="entry name" value="NLR"/>
</dbReference>
<dbReference type="STRING" id="94237.ENSMMOP00000021563"/>
<keyword evidence="1" id="KW-0433">Leucine-rich repeat</keyword>
<dbReference type="InterPro" id="IPR041267">
    <property type="entry name" value="NLRP_HD2"/>
</dbReference>